<keyword evidence="2" id="KW-1185">Reference proteome</keyword>
<name>A0A4Q9PXZ6_9APHY</name>
<gene>
    <name evidence="1" type="ORF">BD310DRAFT_947886</name>
</gene>
<organism evidence="1 2">
    <name type="scientific">Dichomitus squalens</name>
    <dbReference type="NCBI Taxonomy" id="114155"/>
    <lineage>
        <taxon>Eukaryota</taxon>
        <taxon>Fungi</taxon>
        <taxon>Dikarya</taxon>
        <taxon>Basidiomycota</taxon>
        <taxon>Agaricomycotina</taxon>
        <taxon>Agaricomycetes</taxon>
        <taxon>Polyporales</taxon>
        <taxon>Polyporaceae</taxon>
        <taxon>Dichomitus</taxon>
    </lineage>
</organism>
<dbReference type="STRING" id="114155.A0A4Q9PXZ6"/>
<dbReference type="SUPFAM" id="SSF48371">
    <property type="entry name" value="ARM repeat"/>
    <property type="match status" value="1"/>
</dbReference>
<dbReference type="InterPro" id="IPR016024">
    <property type="entry name" value="ARM-type_fold"/>
</dbReference>
<protein>
    <submittedName>
        <fullName evidence="1">Uncharacterized protein</fullName>
    </submittedName>
</protein>
<accession>A0A4Q9PXZ6</accession>
<sequence length="458" mass="49868">MHSPATPRALSSSRFLVSPWRPWSIPSGWTSIRRRLCGLLNKVAPANVDRIADHFAALAINLGRSGDVKSVEAGGQMIVHRCTVDPTRIGLYAKLVQRAADALEGESLAWRSVDPYHLDDPATSLPAAVQSTLLANLVSALRGGCEQDACALAAFAGELLVFGILSPEYVKDVVVSVFQQVSGNSAIYCVLLCRMLRRIVNSTEASHLINSLSLVSRIEAVLEEDTISLMVRYMMTSLLDHCMYPRPQDAFADIPRSEIYGLHDDRVEDGPISAHSLQVVEAVERHALTESFSQRAHTFFKARDVVSVAQFFHTLRADLRHMFIATFISAAMGSGDEADAAAVASLLSTPSIRRVLAEDPCSIKIFEAEIITLEDTVLDYPSAYGAMATMLHGASIPIIAVEDLASRIVIRDNYARDRLLGEFNRLNIGGDGASDLYGLGAEYASGEEESASEYAYAY</sequence>
<proteinExistence type="predicted"/>
<dbReference type="Gene3D" id="1.25.40.180">
    <property type="match status" value="2"/>
</dbReference>
<dbReference type="EMBL" id="ML145112">
    <property type="protein sequence ID" value="TBU59632.1"/>
    <property type="molecule type" value="Genomic_DNA"/>
</dbReference>
<dbReference type="AlphaFoldDB" id="A0A4Q9PXZ6"/>
<dbReference type="Proteomes" id="UP000292082">
    <property type="component" value="Unassembled WGS sequence"/>
</dbReference>
<reference evidence="1 2" key="1">
    <citation type="submission" date="2019-01" db="EMBL/GenBank/DDBJ databases">
        <title>Draft genome sequences of three monokaryotic isolates of the white-rot basidiomycete fungus Dichomitus squalens.</title>
        <authorList>
            <consortium name="DOE Joint Genome Institute"/>
            <person name="Lopez S.C."/>
            <person name="Andreopoulos B."/>
            <person name="Pangilinan J."/>
            <person name="Lipzen A."/>
            <person name="Riley R."/>
            <person name="Ahrendt S."/>
            <person name="Ng V."/>
            <person name="Barry K."/>
            <person name="Daum C."/>
            <person name="Grigoriev I.V."/>
            <person name="Hilden K.S."/>
            <person name="Makela M.R."/>
            <person name="de Vries R.P."/>
        </authorList>
    </citation>
    <scope>NUCLEOTIDE SEQUENCE [LARGE SCALE GENOMIC DNA]</scope>
    <source>
        <strain evidence="1 2">CBS 464.89</strain>
    </source>
</reference>
<evidence type="ECO:0000313" key="1">
    <source>
        <dbReference type="EMBL" id="TBU59632.1"/>
    </source>
</evidence>
<evidence type="ECO:0000313" key="2">
    <source>
        <dbReference type="Proteomes" id="UP000292082"/>
    </source>
</evidence>